<dbReference type="InterPro" id="IPR003180">
    <property type="entry name" value="MPG"/>
</dbReference>
<dbReference type="Proteomes" id="UP000321484">
    <property type="component" value="Unassembled WGS sequence"/>
</dbReference>
<keyword evidence="2 5" id="KW-0227">DNA damage</keyword>
<dbReference type="HAMAP" id="MF_00527">
    <property type="entry name" value="3MGH"/>
    <property type="match status" value="1"/>
</dbReference>
<keyword evidence="7" id="KW-1185">Reference proteome</keyword>
<evidence type="ECO:0000256" key="4">
    <source>
        <dbReference type="ARBA" id="ARBA00023204"/>
    </source>
</evidence>
<evidence type="ECO:0000256" key="2">
    <source>
        <dbReference type="ARBA" id="ARBA00022763"/>
    </source>
</evidence>
<evidence type="ECO:0000256" key="5">
    <source>
        <dbReference type="HAMAP-Rule" id="MF_00527"/>
    </source>
</evidence>
<organism evidence="6 7">
    <name type="scientific">Actinotalea fermentans</name>
    <dbReference type="NCBI Taxonomy" id="43671"/>
    <lineage>
        <taxon>Bacteria</taxon>
        <taxon>Bacillati</taxon>
        <taxon>Actinomycetota</taxon>
        <taxon>Actinomycetes</taxon>
        <taxon>Micrococcales</taxon>
        <taxon>Cellulomonadaceae</taxon>
        <taxon>Actinotalea</taxon>
    </lineage>
</organism>
<evidence type="ECO:0000256" key="3">
    <source>
        <dbReference type="ARBA" id="ARBA00022801"/>
    </source>
</evidence>
<dbReference type="NCBIfam" id="TIGR00567">
    <property type="entry name" value="3mg"/>
    <property type="match status" value="1"/>
</dbReference>
<dbReference type="OrthoDB" id="9794313at2"/>
<dbReference type="AlphaFoldDB" id="A0A511YVF3"/>
<accession>A0A511YVF3</accession>
<gene>
    <name evidence="6" type="ORF">AFE02nite_09190</name>
</gene>
<keyword evidence="4 5" id="KW-0234">DNA repair</keyword>
<dbReference type="NCBIfam" id="NF002003">
    <property type="entry name" value="PRK00802.1-3"/>
    <property type="match status" value="1"/>
</dbReference>
<dbReference type="InterPro" id="IPR036995">
    <property type="entry name" value="MPG_sf"/>
</dbReference>
<comment type="caution">
    <text evidence="6">The sequence shown here is derived from an EMBL/GenBank/DDBJ whole genome shotgun (WGS) entry which is preliminary data.</text>
</comment>
<reference evidence="6 7" key="1">
    <citation type="submission" date="2019-07" db="EMBL/GenBank/DDBJ databases">
        <title>Whole genome shotgun sequence of Actinotalea fermentans NBRC 105374.</title>
        <authorList>
            <person name="Hosoyama A."/>
            <person name="Uohara A."/>
            <person name="Ohji S."/>
            <person name="Ichikawa N."/>
        </authorList>
    </citation>
    <scope>NUCLEOTIDE SEQUENCE [LARGE SCALE GENOMIC DNA]</scope>
    <source>
        <strain evidence="6 7">NBRC 105374</strain>
    </source>
</reference>
<dbReference type="GO" id="GO:0006284">
    <property type="term" value="P:base-excision repair"/>
    <property type="evidence" value="ECO:0007669"/>
    <property type="project" value="InterPro"/>
</dbReference>
<dbReference type="EC" id="3.2.2.-" evidence="5"/>
<keyword evidence="3 5" id="KW-0378">Hydrolase</keyword>
<dbReference type="PANTHER" id="PTHR10429:SF0">
    <property type="entry name" value="DNA-3-METHYLADENINE GLYCOSYLASE"/>
    <property type="match status" value="1"/>
</dbReference>
<proteinExistence type="inferred from homology"/>
<dbReference type="InterPro" id="IPR011034">
    <property type="entry name" value="Formyl_transferase-like_C_sf"/>
</dbReference>
<dbReference type="SUPFAM" id="SSF50486">
    <property type="entry name" value="FMT C-terminal domain-like"/>
    <property type="match status" value="1"/>
</dbReference>
<evidence type="ECO:0000313" key="6">
    <source>
        <dbReference type="EMBL" id="GEN79185.1"/>
    </source>
</evidence>
<dbReference type="CDD" id="cd00540">
    <property type="entry name" value="AAG"/>
    <property type="match status" value="1"/>
</dbReference>
<protein>
    <recommendedName>
        <fullName evidence="5">Putative 3-methyladenine DNA glycosylase</fullName>
        <ecNumber evidence="5">3.2.2.-</ecNumber>
    </recommendedName>
</protein>
<comment type="similarity">
    <text evidence="1 5">Belongs to the DNA glycosylase MPG family.</text>
</comment>
<name>A0A511YVF3_9CELL</name>
<evidence type="ECO:0000313" key="7">
    <source>
        <dbReference type="Proteomes" id="UP000321484"/>
    </source>
</evidence>
<dbReference type="GO" id="GO:0003905">
    <property type="term" value="F:alkylbase DNA N-glycosylase activity"/>
    <property type="evidence" value="ECO:0007669"/>
    <property type="project" value="InterPro"/>
</dbReference>
<dbReference type="RefSeq" id="WP_146819135.1">
    <property type="nucleotide sequence ID" value="NZ_BJYK01000001.1"/>
</dbReference>
<dbReference type="EMBL" id="BJYK01000001">
    <property type="protein sequence ID" value="GEN79185.1"/>
    <property type="molecule type" value="Genomic_DNA"/>
</dbReference>
<evidence type="ECO:0000256" key="1">
    <source>
        <dbReference type="ARBA" id="ARBA00009232"/>
    </source>
</evidence>
<dbReference type="PANTHER" id="PTHR10429">
    <property type="entry name" value="DNA-3-METHYLADENINE GLYCOSYLASE"/>
    <property type="match status" value="1"/>
</dbReference>
<dbReference type="Pfam" id="PF02245">
    <property type="entry name" value="Pur_DNA_glyco"/>
    <property type="match status" value="1"/>
</dbReference>
<dbReference type="GO" id="GO:0003677">
    <property type="term" value="F:DNA binding"/>
    <property type="evidence" value="ECO:0007669"/>
    <property type="project" value="InterPro"/>
</dbReference>
<dbReference type="Gene3D" id="3.10.300.10">
    <property type="entry name" value="Methylpurine-DNA glycosylase (MPG)"/>
    <property type="match status" value="1"/>
</dbReference>
<sequence>MGARASSDRGWLAAPVLDVAPRLLGALVTTSLPDGVVTVRLTEVEAYDGEADPGSHAYRGRSARNAVMFGPAGHLYVYRHLGLHVCANVVTGVEGRASAVLLRAGEVVEGAGLARERRLRRGVVRADVDLARGPARLADALGITLELYGTDVVGGNGPVRLAPPLRPASGWATGPRVGVSGVGGDGARHPWRFWLADEPTVSAYRAAAPRRRRPPGE</sequence>